<keyword evidence="2" id="KW-1185">Reference proteome</keyword>
<protein>
    <submittedName>
        <fullName evidence="1">Uncharacterized protein</fullName>
    </submittedName>
</protein>
<reference evidence="1 2" key="1">
    <citation type="submission" date="2010-08" db="EMBL/GenBank/DDBJ databases">
        <title>Complete sequence of Clostridium cellulovorans 743B.</title>
        <authorList>
            <consortium name="US DOE Joint Genome Institute"/>
            <person name="Lucas S."/>
            <person name="Copeland A."/>
            <person name="Lapidus A."/>
            <person name="Cheng J.-F."/>
            <person name="Bruce D."/>
            <person name="Goodwin L."/>
            <person name="Pitluck S."/>
            <person name="Chertkov O."/>
            <person name="Detter J.C."/>
            <person name="Han C."/>
            <person name="Tapia R."/>
            <person name="Land M."/>
            <person name="Hauser L."/>
            <person name="Chang Y.-J."/>
            <person name="Jeffries C."/>
            <person name="Kyrpides N."/>
            <person name="Ivanova N."/>
            <person name="Mikhailova N."/>
            <person name="Hemme C.L."/>
            <person name="Woyke T."/>
        </authorList>
    </citation>
    <scope>NUCLEOTIDE SEQUENCE [LARGE SCALE GENOMIC DNA]</scope>
    <source>
        <strain evidence="2">ATCC 35296 / DSM 3052 / OCM 3 / 743B</strain>
    </source>
</reference>
<dbReference type="Proteomes" id="UP000002730">
    <property type="component" value="Chromosome"/>
</dbReference>
<dbReference type="RefSeq" id="WP_010076342.1">
    <property type="nucleotide sequence ID" value="NC_014393.1"/>
</dbReference>
<gene>
    <name evidence="1" type="ordered locus">Clocel_1047</name>
</gene>
<dbReference type="HOGENOM" id="CLU_2786472_0_0_9"/>
<dbReference type="AlphaFoldDB" id="D9STW8"/>
<accession>D9STW8</accession>
<evidence type="ECO:0000313" key="2">
    <source>
        <dbReference type="Proteomes" id="UP000002730"/>
    </source>
</evidence>
<sequence>MDNIVIQNLSFADCQTWLNLAHESDKIVENLISDINIFYEGFDLYMNSKYKKMKHTWRLMIIQKNLWG</sequence>
<organism evidence="1 2">
    <name type="scientific">Clostridium cellulovorans (strain ATCC 35296 / DSM 3052 / OCM 3 / 743B)</name>
    <dbReference type="NCBI Taxonomy" id="573061"/>
    <lineage>
        <taxon>Bacteria</taxon>
        <taxon>Bacillati</taxon>
        <taxon>Bacillota</taxon>
        <taxon>Clostridia</taxon>
        <taxon>Eubacteriales</taxon>
        <taxon>Clostridiaceae</taxon>
        <taxon>Clostridium</taxon>
    </lineage>
</organism>
<name>D9STW8_CLOC7</name>
<proteinExistence type="predicted"/>
<evidence type="ECO:0000313" key="1">
    <source>
        <dbReference type="EMBL" id="ADL50806.1"/>
    </source>
</evidence>
<dbReference type="KEGG" id="ccb:Clocel_1047"/>
<dbReference type="STRING" id="573061.Clocel_1047"/>
<dbReference type="EMBL" id="CP002160">
    <property type="protein sequence ID" value="ADL50806.1"/>
    <property type="molecule type" value="Genomic_DNA"/>
</dbReference>